<gene>
    <name evidence="2" type="ORF">IM811_011530</name>
</gene>
<reference evidence="2" key="1">
    <citation type="submission" date="2020-10" db="EMBL/GenBank/DDBJ databases">
        <title>High-Quality Genome Resource of Clonostachys rosea strain S41 by Oxford Nanopore Long-Read Sequencing.</title>
        <authorList>
            <person name="Wang H."/>
        </authorList>
    </citation>
    <scope>NUCLEOTIDE SEQUENCE</scope>
    <source>
        <strain evidence="2">S41</strain>
    </source>
</reference>
<feature type="region of interest" description="Disordered" evidence="1">
    <location>
        <begin position="79"/>
        <end position="106"/>
    </location>
</feature>
<accession>A0A8H7TQP6</accession>
<name>A0A8H7TQP6_BIOOC</name>
<sequence>MLDCNTGWVPKICLKERSSERFFLQRPPSTSAPGSHESHLHPASLLSYEDCFDNVPSTMPHDEPVRVPLDEVRRTLERLDRRRARGRPHEDGEGLDILGLRPARSR</sequence>
<dbReference type="Proteomes" id="UP000616885">
    <property type="component" value="Unassembled WGS sequence"/>
</dbReference>
<evidence type="ECO:0000313" key="2">
    <source>
        <dbReference type="EMBL" id="KAF9756089.1"/>
    </source>
</evidence>
<organism evidence="2 3">
    <name type="scientific">Bionectria ochroleuca</name>
    <name type="common">Gliocladium roseum</name>
    <dbReference type="NCBI Taxonomy" id="29856"/>
    <lineage>
        <taxon>Eukaryota</taxon>
        <taxon>Fungi</taxon>
        <taxon>Dikarya</taxon>
        <taxon>Ascomycota</taxon>
        <taxon>Pezizomycotina</taxon>
        <taxon>Sordariomycetes</taxon>
        <taxon>Hypocreomycetidae</taxon>
        <taxon>Hypocreales</taxon>
        <taxon>Bionectriaceae</taxon>
        <taxon>Clonostachys</taxon>
    </lineage>
</organism>
<protein>
    <submittedName>
        <fullName evidence="2">Uncharacterized protein</fullName>
    </submittedName>
</protein>
<comment type="caution">
    <text evidence="2">The sequence shown here is derived from an EMBL/GenBank/DDBJ whole genome shotgun (WGS) entry which is preliminary data.</text>
</comment>
<evidence type="ECO:0000256" key="1">
    <source>
        <dbReference type="SAM" id="MobiDB-lite"/>
    </source>
</evidence>
<evidence type="ECO:0000313" key="3">
    <source>
        <dbReference type="Proteomes" id="UP000616885"/>
    </source>
</evidence>
<dbReference type="EMBL" id="JADCTT010000003">
    <property type="protein sequence ID" value="KAF9756089.1"/>
    <property type="molecule type" value="Genomic_DNA"/>
</dbReference>
<dbReference type="AlphaFoldDB" id="A0A8H7TQP6"/>
<proteinExistence type="predicted"/>